<keyword evidence="2" id="KW-1003">Cell membrane</keyword>
<dbReference type="NCBIfam" id="NF035943">
    <property type="entry name" value="exosort_XrtV"/>
    <property type="match status" value="1"/>
</dbReference>
<feature type="transmembrane region" description="Helical" evidence="8">
    <location>
        <begin position="255"/>
        <end position="280"/>
    </location>
</feature>
<sequence>MATSALPFSGDRYRRWLDHWPLIVGFAIMAIPTIVTLGQQVWTMEIGAHGPIVLATGIWLLATQRQDIGALSRPGPTWQVAAIMVPALLLYVFGRAYDFISLETLAVYAALLAAALLLVGWRAMAANWFPLFYLAFLVPPPGWLIDKITSPLRMFISYVVTNALHGLGYPISREGVTMTVAQYQLLVEDACSGMNSIIGLTAITLLYIYLMHRASWRYALLLVAFILPIAIVVNMVRVTVLVLLTYYYGDAVAQGFLHVTAGMMLFVLALLLVFALDAALQKLLARRRVARAEVVA</sequence>
<evidence type="ECO:0000256" key="3">
    <source>
        <dbReference type="ARBA" id="ARBA00022670"/>
    </source>
</evidence>
<keyword evidence="4 8" id="KW-0812">Transmembrane</keyword>
<comment type="subcellular location">
    <subcellularLocation>
        <location evidence="1">Cell membrane</location>
        <topology evidence="1">Multi-pass membrane protein</topology>
    </subcellularLocation>
</comment>
<feature type="transmembrane region" description="Helical" evidence="8">
    <location>
        <begin position="218"/>
        <end position="249"/>
    </location>
</feature>
<evidence type="ECO:0000313" key="9">
    <source>
        <dbReference type="EMBL" id="MBM6575457.1"/>
    </source>
</evidence>
<keyword evidence="6 8" id="KW-1133">Transmembrane helix</keyword>
<feature type="transmembrane region" description="Helical" evidence="8">
    <location>
        <begin position="46"/>
        <end position="64"/>
    </location>
</feature>
<evidence type="ECO:0000313" key="10">
    <source>
        <dbReference type="Proteomes" id="UP000763641"/>
    </source>
</evidence>
<dbReference type="Proteomes" id="UP000763641">
    <property type="component" value="Unassembled WGS sequence"/>
</dbReference>
<feature type="transmembrane region" description="Helical" evidence="8">
    <location>
        <begin position="105"/>
        <end position="122"/>
    </location>
</feature>
<protein>
    <submittedName>
        <fullName evidence="9">Exosortase V</fullName>
    </submittedName>
</protein>
<keyword evidence="3" id="KW-0645">Protease</keyword>
<feature type="transmembrane region" description="Helical" evidence="8">
    <location>
        <begin position="76"/>
        <end position="93"/>
    </location>
</feature>
<name>A0ABS2D3F8_9SPHN</name>
<comment type="caution">
    <text evidence="9">The sequence shown here is derived from an EMBL/GenBank/DDBJ whole genome shotgun (WGS) entry which is preliminary data.</text>
</comment>
<feature type="transmembrane region" description="Helical" evidence="8">
    <location>
        <begin position="192"/>
        <end position="211"/>
    </location>
</feature>
<evidence type="ECO:0000256" key="4">
    <source>
        <dbReference type="ARBA" id="ARBA00022692"/>
    </source>
</evidence>
<evidence type="ECO:0000256" key="5">
    <source>
        <dbReference type="ARBA" id="ARBA00022801"/>
    </source>
</evidence>
<accession>A0ABS2D3F8</accession>
<dbReference type="Pfam" id="PF09721">
    <property type="entry name" value="Exosortase_EpsH"/>
    <property type="match status" value="1"/>
</dbReference>
<evidence type="ECO:0000256" key="7">
    <source>
        <dbReference type="ARBA" id="ARBA00023136"/>
    </source>
</evidence>
<keyword evidence="10" id="KW-1185">Reference proteome</keyword>
<keyword evidence="7 8" id="KW-0472">Membrane</keyword>
<keyword evidence="5" id="KW-0378">Hydrolase</keyword>
<organism evidence="9 10">
    <name type="scientific">Sphingomonas longa</name>
    <dbReference type="NCBI Taxonomy" id="2778730"/>
    <lineage>
        <taxon>Bacteria</taxon>
        <taxon>Pseudomonadati</taxon>
        <taxon>Pseudomonadota</taxon>
        <taxon>Alphaproteobacteria</taxon>
        <taxon>Sphingomonadales</taxon>
        <taxon>Sphingomonadaceae</taxon>
        <taxon>Sphingomonas</taxon>
    </lineage>
</organism>
<dbReference type="EMBL" id="JAFEMC010000001">
    <property type="protein sequence ID" value="MBM6575457.1"/>
    <property type="molecule type" value="Genomic_DNA"/>
</dbReference>
<evidence type="ECO:0000256" key="8">
    <source>
        <dbReference type="SAM" id="Phobius"/>
    </source>
</evidence>
<dbReference type="NCBIfam" id="TIGR02602">
    <property type="entry name" value="8TM_EpsH"/>
    <property type="match status" value="1"/>
</dbReference>
<feature type="transmembrane region" description="Helical" evidence="8">
    <location>
        <begin position="128"/>
        <end position="145"/>
    </location>
</feature>
<gene>
    <name evidence="9" type="primary">xrtV</name>
    <name evidence="9" type="ORF">ILT43_03680</name>
</gene>
<dbReference type="RefSeq" id="WP_204194845.1">
    <property type="nucleotide sequence ID" value="NZ_JAFEMC010000001.1"/>
</dbReference>
<dbReference type="NCBIfam" id="TIGR04178">
    <property type="entry name" value="exo_archaeo"/>
    <property type="match status" value="1"/>
</dbReference>
<dbReference type="InterPro" id="IPR013426">
    <property type="entry name" value="EpsH-like"/>
</dbReference>
<evidence type="ECO:0000256" key="1">
    <source>
        <dbReference type="ARBA" id="ARBA00004651"/>
    </source>
</evidence>
<proteinExistence type="predicted"/>
<reference evidence="9 10" key="1">
    <citation type="submission" date="2020-12" db="EMBL/GenBank/DDBJ databases">
        <title>Sphingomonas sp.</title>
        <authorList>
            <person name="Kim M.K."/>
        </authorList>
    </citation>
    <scope>NUCLEOTIDE SEQUENCE [LARGE SCALE GENOMIC DNA]</scope>
    <source>
        <strain evidence="9 10">BT552</strain>
    </source>
</reference>
<dbReference type="InterPro" id="IPR019127">
    <property type="entry name" value="Exosortase"/>
</dbReference>
<evidence type="ECO:0000256" key="6">
    <source>
        <dbReference type="ARBA" id="ARBA00022989"/>
    </source>
</evidence>
<evidence type="ECO:0000256" key="2">
    <source>
        <dbReference type="ARBA" id="ARBA00022475"/>
    </source>
</evidence>
<dbReference type="InterPro" id="IPR026392">
    <property type="entry name" value="Exo/Archaeosortase_dom"/>
</dbReference>
<feature type="transmembrane region" description="Helical" evidence="8">
    <location>
        <begin position="20"/>
        <end position="39"/>
    </location>
</feature>